<evidence type="ECO:0000256" key="2">
    <source>
        <dbReference type="ARBA" id="ARBA00007656"/>
    </source>
</evidence>
<dbReference type="PANTHER" id="PTHR47245">
    <property type="entry name" value="PEPTIDYLPROLYL ISOMERASE"/>
    <property type="match status" value="1"/>
</dbReference>
<feature type="compositionally biased region" description="Low complexity" evidence="9">
    <location>
        <begin position="298"/>
        <end position="315"/>
    </location>
</feature>
<feature type="chain" id="PRO_5045694148" description="Parvulin-like PPIase" evidence="10">
    <location>
        <begin position="34"/>
        <end position="315"/>
    </location>
</feature>
<dbReference type="EMBL" id="JBHUIW010000019">
    <property type="protein sequence ID" value="MFD2183663.1"/>
    <property type="molecule type" value="Genomic_DNA"/>
</dbReference>
<evidence type="ECO:0000259" key="11">
    <source>
        <dbReference type="PROSITE" id="PS50198"/>
    </source>
</evidence>
<protein>
    <recommendedName>
        <fullName evidence="4">Parvulin-like PPIase</fullName>
        <ecNumber evidence="3">5.2.1.8</ecNumber>
    </recommendedName>
    <alternativeName>
        <fullName evidence="6">Peptidyl-prolyl cis-trans isomerase plp</fullName>
    </alternativeName>
    <alternativeName>
        <fullName evidence="7">Rotamase plp</fullName>
    </alternativeName>
</protein>
<dbReference type="Pfam" id="PF00639">
    <property type="entry name" value="Rotamase"/>
    <property type="match status" value="1"/>
</dbReference>
<dbReference type="InterPro" id="IPR046357">
    <property type="entry name" value="PPIase_dom_sf"/>
</dbReference>
<feature type="domain" description="PpiC" evidence="11">
    <location>
        <begin position="150"/>
        <end position="252"/>
    </location>
</feature>
<dbReference type="Gene3D" id="3.10.50.40">
    <property type="match status" value="1"/>
</dbReference>
<keyword evidence="8 12" id="KW-0413">Isomerase</keyword>
<dbReference type="SUPFAM" id="SSF54534">
    <property type="entry name" value="FKBP-like"/>
    <property type="match status" value="1"/>
</dbReference>
<feature type="region of interest" description="Disordered" evidence="9">
    <location>
        <begin position="291"/>
        <end position="315"/>
    </location>
</feature>
<dbReference type="SUPFAM" id="SSF109998">
    <property type="entry name" value="Triger factor/SurA peptide-binding domain-like"/>
    <property type="match status" value="1"/>
</dbReference>
<dbReference type="PANTHER" id="PTHR47245:SF2">
    <property type="entry name" value="PEPTIDYL-PROLYL CIS-TRANS ISOMERASE HP_0175-RELATED"/>
    <property type="match status" value="1"/>
</dbReference>
<dbReference type="GO" id="GO:0016853">
    <property type="term" value="F:isomerase activity"/>
    <property type="evidence" value="ECO:0007669"/>
    <property type="project" value="UniProtKB-KW"/>
</dbReference>
<comment type="similarity">
    <text evidence="2">Belongs to the PpiC/parvulin rotamase family.</text>
</comment>
<organism evidence="12 13">
    <name type="scientific">Rhodoplanes azumiensis</name>
    <dbReference type="NCBI Taxonomy" id="1897628"/>
    <lineage>
        <taxon>Bacteria</taxon>
        <taxon>Pseudomonadati</taxon>
        <taxon>Pseudomonadota</taxon>
        <taxon>Alphaproteobacteria</taxon>
        <taxon>Hyphomicrobiales</taxon>
        <taxon>Nitrobacteraceae</taxon>
        <taxon>Rhodoplanes</taxon>
    </lineage>
</organism>
<feature type="signal peptide" evidence="10">
    <location>
        <begin position="1"/>
        <end position="33"/>
    </location>
</feature>
<evidence type="ECO:0000256" key="3">
    <source>
        <dbReference type="ARBA" id="ARBA00013194"/>
    </source>
</evidence>
<sequence>MTSLSAFRHVETGAARRLAFAIAAALLIGSAGAAPAQTAGRDPVVLRVDGVEIRESDLRLADEDFGRSLPSDDPERRRDYLITFLTDLTVLHKAAVEQKIGDEADLVRRMEFTRKKALMNKLLETTATNAVTEESVRRKYEEAVASVKPETEYHIRNMLFRFPDKTDKAAVAAAEEKAKAALKRLENGEDFETVTIALTESEPGRREGGDLGFRTRNEMGKEYAEVVIGRPKGAVVGPIWTEFGWHVVKLEDERLRKPADLDTIRDRLKTLIARQAQLALVDGLRKKAKVERLDKPAADASPAAAGTTGAGAAPK</sequence>
<reference evidence="13" key="1">
    <citation type="journal article" date="2019" name="Int. J. Syst. Evol. Microbiol.">
        <title>The Global Catalogue of Microorganisms (GCM) 10K type strain sequencing project: providing services to taxonomists for standard genome sequencing and annotation.</title>
        <authorList>
            <consortium name="The Broad Institute Genomics Platform"/>
            <consortium name="The Broad Institute Genome Sequencing Center for Infectious Disease"/>
            <person name="Wu L."/>
            <person name="Ma J."/>
        </authorList>
    </citation>
    <scope>NUCLEOTIDE SEQUENCE [LARGE SCALE GENOMIC DNA]</scope>
    <source>
        <strain evidence="13">CGMCC 1.6774</strain>
    </source>
</reference>
<dbReference type="RefSeq" id="WP_378478815.1">
    <property type="nucleotide sequence ID" value="NZ_JBHUIW010000019.1"/>
</dbReference>
<comment type="caution">
    <text evidence="12">The sequence shown here is derived from an EMBL/GenBank/DDBJ whole genome shotgun (WGS) entry which is preliminary data.</text>
</comment>
<evidence type="ECO:0000313" key="12">
    <source>
        <dbReference type="EMBL" id="MFD2183663.1"/>
    </source>
</evidence>
<dbReference type="Proteomes" id="UP001597314">
    <property type="component" value="Unassembled WGS sequence"/>
</dbReference>
<accession>A0ABW5AL31</accession>
<evidence type="ECO:0000256" key="9">
    <source>
        <dbReference type="SAM" id="MobiDB-lite"/>
    </source>
</evidence>
<dbReference type="PROSITE" id="PS50198">
    <property type="entry name" value="PPIC_PPIASE_2"/>
    <property type="match status" value="1"/>
</dbReference>
<dbReference type="EC" id="5.2.1.8" evidence="3"/>
<keyword evidence="13" id="KW-1185">Reference proteome</keyword>
<dbReference type="InterPro" id="IPR027304">
    <property type="entry name" value="Trigger_fact/SurA_dom_sf"/>
</dbReference>
<evidence type="ECO:0000256" key="8">
    <source>
        <dbReference type="PROSITE-ProRule" id="PRU00278"/>
    </source>
</evidence>
<evidence type="ECO:0000256" key="5">
    <source>
        <dbReference type="ARBA" id="ARBA00023110"/>
    </source>
</evidence>
<dbReference type="InterPro" id="IPR000297">
    <property type="entry name" value="PPIase_PpiC"/>
</dbReference>
<keyword evidence="5 8" id="KW-0697">Rotamase</keyword>
<name>A0ABW5AL31_9BRAD</name>
<evidence type="ECO:0000256" key="7">
    <source>
        <dbReference type="ARBA" id="ARBA00031484"/>
    </source>
</evidence>
<keyword evidence="10" id="KW-0732">Signal</keyword>
<evidence type="ECO:0000256" key="6">
    <source>
        <dbReference type="ARBA" id="ARBA00030642"/>
    </source>
</evidence>
<dbReference type="InterPro" id="IPR050245">
    <property type="entry name" value="PrsA_foldase"/>
</dbReference>
<proteinExistence type="inferred from homology"/>
<evidence type="ECO:0000256" key="4">
    <source>
        <dbReference type="ARBA" id="ARBA00018370"/>
    </source>
</evidence>
<comment type="catalytic activity">
    <reaction evidence="1">
        <text>[protein]-peptidylproline (omega=180) = [protein]-peptidylproline (omega=0)</text>
        <dbReference type="Rhea" id="RHEA:16237"/>
        <dbReference type="Rhea" id="RHEA-COMP:10747"/>
        <dbReference type="Rhea" id="RHEA-COMP:10748"/>
        <dbReference type="ChEBI" id="CHEBI:83833"/>
        <dbReference type="ChEBI" id="CHEBI:83834"/>
        <dbReference type="EC" id="5.2.1.8"/>
    </reaction>
</comment>
<evidence type="ECO:0000256" key="10">
    <source>
        <dbReference type="SAM" id="SignalP"/>
    </source>
</evidence>
<evidence type="ECO:0000313" key="13">
    <source>
        <dbReference type="Proteomes" id="UP001597314"/>
    </source>
</evidence>
<gene>
    <name evidence="12" type="ORF">ACFSOX_16020</name>
</gene>
<evidence type="ECO:0000256" key="1">
    <source>
        <dbReference type="ARBA" id="ARBA00000971"/>
    </source>
</evidence>